<dbReference type="SMART" id="SM00028">
    <property type="entry name" value="TPR"/>
    <property type="match status" value="3"/>
</dbReference>
<proteinExistence type="predicted"/>
<dbReference type="RefSeq" id="WP_137014307.1">
    <property type="nucleotide sequence ID" value="NZ_SZPX01000006.1"/>
</dbReference>
<evidence type="ECO:0000256" key="1">
    <source>
        <dbReference type="PROSITE-ProRule" id="PRU00339"/>
    </source>
</evidence>
<feature type="repeat" description="TPR" evidence="1">
    <location>
        <begin position="445"/>
        <end position="478"/>
    </location>
</feature>
<comment type="caution">
    <text evidence="3">The sequence shown here is derived from an EMBL/GenBank/DDBJ whole genome shotgun (WGS) entry which is preliminary data.</text>
</comment>
<evidence type="ECO:0000313" key="4">
    <source>
        <dbReference type="Proteomes" id="UP000309561"/>
    </source>
</evidence>
<organism evidence="3 4">
    <name type="scientific">Sulfurimonas crateris</name>
    <dbReference type="NCBI Taxonomy" id="2574727"/>
    <lineage>
        <taxon>Bacteria</taxon>
        <taxon>Pseudomonadati</taxon>
        <taxon>Campylobacterota</taxon>
        <taxon>Epsilonproteobacteria</taxon>
        <taxon>Campylobacterales</taxon>
        <taxon>Sulfurimonadaceae</taxon>
        <taxon>Sulfurimonas</taxon>
    </lineage>
</organism>
<keyword evidence="2" id="KW-1133">Transmembrane helix</keyword>
<name>A0A4U2Z497_9BACT</name>
<gene>
    <name evidence="3" type="ORF">FCU45_08580</name>
</gene>
<keyword evidence="4" id="KW-1185">Reference proteome</keyword>
<dbReference type="AlphaFoldDB" id="A0A4U2Z497"/>
<keyword evidence="1" id="KW-0802">TPR repeat</keyword>
<evidence type="ECO:0000313" key="3">
    <source>
        <dbReference type="EMBL" id="TKI69007.1"/>
    </source>
</evidence>
<dbReference type="SUPFAM" id="SSF81901">
    <property type="entry name" value="HCP-like"/>
    <property type="match status" value="1"/>
</dbReference>
<evidence type="ECO:0000256" key="2">
    <source>
        <dbReference type="SAM" id="Phobius"/>
    </source>
</evidence>
<keyword evidence="2" id="KW-0472">Membrane</keyword>
<dbReference type="Proteomes" id="UP000309561">
    <property type="component" value="Unassembled WGS sequence"/>
</dbReference>
<dbReference type="InterPro" id="IPR019734">
    <property type="entry name" value="TPR_rpt"/>
</dbReference>
<sequence length="777" mass="88291">MADGLEEEIIIIEDSDAAYESAASKSSIIDEESSSVTKKKLILVGMGVGLVLIISLLFFTMQKDSKRAADSSMGYIDERLEKPTSKPVEPTKIESMIAKADYLYSTGSKTEALALYEKIAQYSEAVSAYNLGVAQLKDAQYEIALKTFQKAIQNNEKRCVSAINAAVCSLHLQNEESFRYYIDLAYAYLPHERQSPLYSYYYSLINYYNDNYLEALSALKNPTSQEYQKVQNSLASRINALFNNNYSAIESMESDKPITNDFSLGLLYARVGDLTLAKNYLQNAIKKGIEPVRSQLALGYVNLKSGQIQEGAKNIENITDMFGEEVYKPYPIKVELKESLFDPEKAQERYRNSVINSRAIDYQKIFYFSPYKTFNANQTISYIRKGNANIYIDNIDSAKEYLAKGSSSSSVNLGIVNAIKKALSFKLREANELLQKLVEIQPKHSILHYNLALTYAQMGNMADAHKHFLRSYNLDAKNYLSGIYAVMTSQLIDSENAKLLSIMKDALSHEEFSEEVDLYNTLLSISQGNTAILADWLDKDYKQRPLYLALDIIIALKQNNANYAQKAANKLTAMLPDEIVPHMMHIDAYFNKLNQKEYAKEVMNYLKAQELNFNDLYFGAYITRYLYIQQNLITGRLYFLREQLKAVLESTTERTEELTSSLALASLYDGFYEESYTLYNNLIDNLKVRDSQTLFLGAVASTAAEHHANAIALLELSKLKNPSFLESRYALGLLYLEVKNNKGAVIQLSRIYKNNFNSEYFNFSIDTDKLMFEKTQK</sequence>
<dbReference type="EMBL" id="SZPX01000006">
    <property type="protein sequence ID" value="TKI69007.1"/>
    <property type="molecule type" value="Genomic_DNA"/>
</dbReference>
<dbReference type="Gene3D" id="1.25.40.10">
    <property type="entry name" value="Tetratricopeptide repeat domain"/>
    <property type="match status" value="2"/>
</dbReference>
<accession>A0A4U2Z497</accession>
<dbReference type="SUPFAM" id="SSF48452">
    <property type="entry name" value="TPR-like"/>
    <property type="match status" value="2"/>
</dbReference>
<feature type="repeat" description="TPR" evidence="1">
    <location>
        <begin position="125"/>
        <end position="158"/>
    </location>
</feature>
<keyword evidence="2" id="KW-0812">Transmembrane</keyword>
<protein>
    <submittedName>
        <fullName evidence="3">Tetratricopeptide repeat protein</fullName>
    </submittedName>
</protein>
<dbReference type="PROSITE" id="PS50005">
    <property type="entry name" value="TPR"/>
    <property type="match status" value="2"/>
</dbReference>
<dbReference type="OrthoDB" id="5346105at2"/>
<feature type="transmembrane region" description="Helical" evidence="2">
    <location>
        <begin position="41"/>
        <end position="61"/>
    </location>
</feature>
<dbReference type="InterPro" id="IPR011990">
    <property type="entry name" value="TPR-like_helical_dom_sf"/>
</dbReference>
<reference evidence="3 4" key="1">
    <citation type="submission" date="2019-04" db="EMBL/GenBank/DDBJ databases">
        <title>Sulfurimonas crateris sp. nov. a facultative anaerobic sulfur-oxidizing chemolithautotrophic bacterium isolated from a terrestrial mud vulcano.</title>
        <authorList>
            <person name="Ratnikova N.M."/>
            <person name="Slobodkin A.I."/>
            <person name="Merkel A.Y."/>
            <person name="Novikov A."/>
            <person name="Bonch-Osmolovskaya E.A."/>
            <person name="Slobodkina G.B."/>
        </authorList>
    </citation>
    <scope>NUCLEOTIDE SEQUENCE [LARGE SCALE GENOMIC DNA]</scope>
    <source>
        <strain evidence="3 4">SN118</strain>
    </source>
</reference>